<keyword evidence="2" id="KW-1185">Reference proteome</keyword>
<proteinExistence type="predicted"/>
<comment type="caution">
    <text evidence="1">The sequence shown here is derived from an EMBL/GenBank/DDBJ whole genome shotgun (WGS) entry which is preliminary data.</text>
</comment>
<name>A0A9P3GR29_9APHY</name>
<evidence type="ECO:0000313" key="1">
    <source>
        <dbReference type="EMBL" id="GJF00293.1"/>
    </source>
</evidence>
<evidence type="ECO:0000313" key="2">
    <source>
        <dbReference type="Proteomes" id="UP000703269"/>
    </source>
</evidence>
<accession>A0A9P3GR29</accession>
<reference evidence="1 2" key="1">
    <citation type="submission" date="2021-08" db="EMBL/GenBank/DDBJ databases">
        <title>Draft Genome Sequence of Phanerochaete sordida strain YK-624.</title>
        <authorList>
            <person name="Mori T."/>
            <person name="Dohra H."/>
            <person name="Suzuki T."/>
            <person name="Kawagishi H."/>
            <person name="Hirai H."/>
        </authorList>
    </citation>
    <scope>NUCLEOTIDE SEQUENCE [LARGE SCALE GENOMIC DNA]</scope>
    <source>
        <strain evidence="1 2">YK-624</strain>
    </source>
</reference>
<dbReference type="OrthoDB" id="2803395at2759"/>
<dbReference type="Proteomes" id="UP000703269">
    <property type="component" value="Unassembled WGS sequence"/>
</dbReference>
<protein>
    <submittedName>
        <fullName evidence="1">Uncharacterized protein</fullName>
    </submittedName>
</protein>
<sequence length="338" mass="38999">MTLAAPKNSLLSLPNELLLLVYDSFEPWDLLAHVCYHQLHSRTQACYARAYMTDFWQNLLFYNGLVTPFSEMEPTKAFWREAAFGYANHAWTCTHSVCGRQRLEANRAIIREKLETWNPEDWDGTCILDSRAADFRGRIDSNDIFRYIDFNNSFPRHDLDVETLSKLAGKCAFLRADPDVDDGWHTADLLHNHPIILDSFATFPPIDWLRIFHGFLEDEDSVSETTNDYGVTVHDALTLLATHLEKGITPNTIEELVMHGPWDDSENVHDPFPDSWSQSDAVLAAHRVGHWFQVTRWRGFGFHVFDETGYVATVDCEGKWLPEDVQSHIDRYTYPRTS</sequence>
<gene>
    <name evidence="1" type="ORF">PsYK624_165770</name>
</gene>
<organism evidence="1 2">
    <name type="scientific">Phanerochaete sordida</name>
    <dbReference type="NCBI Taxonomy" id="48140"/>
    <lineage>
        <taxon>Eukaryota</taxon>
        <taxon>Fungi</taxon>
        <taxon>Dikarya</taxon>
        <taxon>Basidiomycota</taxon>
        <taxon>Agaricomycotina</taxon>
        <taxon>Agaricomycetes</taxon>
        <taxon>Polyporales</taxon>
        <taxon>Phanerochaetaceae</taxon>
        <taxon>Phanerochaete</taxon>
    </lineage>
</organism>
<dbReference type="AlphaFoldDB" id="A0A9P3GR29"/>
<dbReference type="EMBL" id="BPQB01000144">
    <property type="protein sequence ID" value="GJF00293.1"/>
    <property type="molecule type" value="Genomic_DNA"/>
</dbReference>